<feature type="compositionally biased region" description="Polar residues" evidence="4">
    <location>
        <begin position="262"/>
        <end position="271"/>
    </location>
</feature>
<evidence type="ECO:0000256" key="3">
    <source>
        <dbReference type="ARBA" id="ARBA00023242"/>
    </source>
</evidence>
<feature type="region of interest" description="Disordered" evidence="4">
    <location>
        <begin position="830"/>
        <end position="1038"/>
    </location>
</feature>
<dbReference type="PROSITE" id="PS51294">
    <property type="entry name" value="HTH_MYB"/>
    <property type="match status" value="1"/>
</dbReference>
<dbReference type="PANTHER" id="PTHR46380">
    <property type="entry name" value="CYCLIN-D-BINDING MYB-LIKE TRANSCRIPTION FACTOR 1"/>
    <property type="match status" value="1"/>
</dbReference>
<evidence type="ECO:0000313" key="8">
    <source>
        <dbReference type="Proteomes" id="UP000050424"/>
    </source>
</evidence>
<keyword evidence="2" id="KW-0238">DNA-binding</keyword>
<feature type="region of interest" description="Disordered" evidence="4">
    <location>
        <begin position="18"/>
        <end position="460"/>
    </location>
</feature>
<feature type="compositionally biased region" description="Polar residues" evidence="4">
    <location>
        <begin position="111"/>
        <end position="123"/>
    </location>
</feature>
<dbReference type="Proteomes" id="UP000050424">
    <property type="component" value="Unassembled WGS sequence"/>
</dbReference>
<feature type="domain" description="Myb-like" evidence="5">
    <location>
        <begin position="605"/>
        <end position="679"/>
    </location>
</feature>
<comment type="caution">
    <text evidence="7">The sequence shown here is derived from an EMBL/GenBank/DDBJ whole genome shotgun (WGS) entry which is preliminary data.</text>
</comment>
<feature type="domain" description="Myb-like" evidence="5">
    <location>
        <begin position="553"/>
        <end position="602"/>
    </location>
</feature>
<dbReference type="STRING" id="78410.A0A0P7AY77"/>
<feature type="domain" description="HTH myb-type" evidence="6">
    <location>
        <begin position="553"/>
        <end position="606"/>
    </location>
</feature>
<feature type="compositionally biased region" description="Basic residues" evidence="4">
    <location>
        <begin position="176"/>
        <end position="185"/>
    </location>
</feature>
<dbReference type="CDD" id="cd00167">
    <property type="entry name" value="SANT"/>
    <property type="match status" value="2"/>
</dbReference>
<dbReference type="PROSITE" id="PS50090">
    <property type="entry name" value="MYB_LIKE"/>
    <property type="match status" value="2"/>
</dbReference>
<comment type="subcellular location">
    <subcellularLocation>
        <location evidence="1">Nucleus</location>
    </subcellularLocation>
</comment>
<evidence type="ECO:0000256" key="2">
    <source>
        <dbReference type="ARBA" id="ARBA00023125"/>
    </source>
</evidence>
<feature type="compositionally biased region" description="Basic and acidic residues" evidence="4">
    <location>
        <begin position="440"/>
        <end position="449"/>
    </location>
</feature>
<dbReference type="SUPFAM" id="SSF46689">
    <property type="entry name" value="Homeodomain-like"/>
    <property type="match status" value="1"/>
</dbReference>
<evidence type="ECO:0000256" key="1">
    <source>
        <dbReference type="ARBA" id="ARBA00004123"/>
    </source>
</evidence>
<feature type="compositionally biased region" description="Acidic residues" evidence="4">
    <location>
        <begin position="93"/>
        <end position="104"/>
    </location>
</feature>
<feature type="compositionally biased region" description="Low complexity" evidence="4">
    <location>
        <begin position="878"/>
        <end position="896"/>
    </location>
</feature>
<dbReference type="GO" id="GO:0005634">
    <property type="term" value="C:nucleus"/>
    <property type="evidence" value="ECO:0007669"/>
    <property type="project" value="UniProtKB-SubCell"/>
</dbReference>
<dbReference type="InterPro" id="IPR009057">
    <property type="entry name" value="Homeodomain-like_sf"/>
</dbReference>
<dbReference type="EMBL" id="LKCW01000134">
    <property type="protein sequence ID" value="KPM38442.1"/>
    <property type="molecule type" value="Genomic_DNA"/>
</dbReference>
<dbReference type="GO" id="GO:0000976">
    <property type="term" value="F:transcription cis-regulatory region binding"/>
    <property type="evidence" value="ECO:0007669"/>
    <property type="project" value="TreeGrafter"/>
</dbReference>
<feature type="compositionally biased region" description="Basic and acidic residues" evidence="4">
    <location>
        <begin position="28"/>
        <end position="64"/>
    </location>
</feature>
<protein>
    <recommendedName>
        <fullName evidence="9">RNA polymerase I termination factor</fullName>
    </recommendedName>
</protein>
<feature type="compositionally biased region" description="Basic residues" evidence="4">
    <location>
        <begin position="148"/>
        <end position="158"/>
    </location>
</feature>
<feature type="compositionally biased region" description="Low complexity" evidence="4">
    <location>
        <begin position="911"/>
        <end position="929"/>
    </location>
</feature>
<organism evidence="7 8">
    <name type="scientific">Neonectria ditissima</name>
    <dbReference type="NCBI Taxonomy" id="78410"/>
    <lineage>
        <taxon>Eukaryota</taxon>
        <taxon>Fungi</taxon>
        <taxon>Dikarya</taxon>
        <taxon>Ascomycota</taxon>
        <taxon>Pezizomycotina</taxon>
        <taxon>Sordariomycetes</taxon>
        <taxon>Hypocreomycetidae</taxon>
        <taxon>Hypocreales</taxon>
        <taxon>Nectriaceae</taxon>
        <taxon>Neonectria</taxon>
    </lineage>
</organism>
<evidence type="ECO:0000259" key="6">
    <source>
        <dbReference type="PROSITE" id="PS51294"/>
    </source>
</evidence>
<sequence length="1038" mass="115312">MPPNSKWPDFRLASTLWSLVGSQSSGPDKPEVGDKPPSHTDSHDSEQHAQLPPHDERDDERNGSHEVAYAMVNPDEHPIDGLGGFDSFKPDDQAEDAPDNDDFGALEMFDSNATQAPFSSQLDPSAFAENSKAPEAMMDDVALPLPPRKSKRDKKKKGVSYESTSSQPSAEEGSSRKHKKSKRKSSLLAEIPDSLPASHAPDTLQESSLDTNPALNALLNDEAEVPSTQPKRKRKSSDATEGKHRKKKKTQEAEPALEETVAASQDVIQRTQDLELSDPQNSPSAARLERRERSRENSAVPATAADEMEIDSQLNIQASQGEPGDRDLGTDSLVANGVGAADTTVHHDVENLAREAWNEHVNNQNQNGDDVYDVPGSPVQLPNPPSSNTKRPRLARSKKAKPTYFEKSPSPQKQEPYADLASPSGTTPKPRKRAKRATKKKDPEAEHPSFSHPTQDTAYDDAANDAALQGRRNRMAGFTQGRFSDEELSRIAIAIESFRSDHEMTQYQVNDMVHAPGGTTAGDEHAALWARIFNTCPDRHRQKIINTTRKKFHNFVARGTWTPEQDAELRDLIEVHGTRWSRIAGIINRHPEDLRDRYRNYIVCGDAQRKDSWGEDEEARLTQYVMEAMGAIDELRQIQPSRELLKKAYEELIDWQNISERMERTRSRLQCITKWKALNIKTHGKDKLVSHEPDAQISFRLEKARRQIADMPEEEKYRLVLAIHGTSVSLEAKIPWQKLVDKQFRNSWHRLTQMLLWRRLQQTVPGWDEKTVRDCAEALVDHYNQTGGLPEVADENYNDLQEMEFVGNVAASTIPIGTVTNNISEEYVANSDGEEGEGEGQVKTELDGVPDENIQPDLPVEPMEPANPDDAIQPDLPVEPTEPVGPTEPVESTEPVEPTKPIEPTEPVQLAEPVEAVDAVEPAELVEPVEPAPPKATRSAKRSAPGKGRAPRRSAPAAKRASRRAAAPSQDPIEDDGALPSQSLSTTENQSEIDERTPRKKKTPSKFRSSAAADADLRSNRSDSLMDDMEDLPARVPV</sequence>
<evidence type="ECO:0008006" key="9">
    <source>
        <dbReference type="Google" id="ProtNLM"/>
    </source>
</evidence>
<dbReference type="InterPro" id="IPR017930">
    <property type="entry name" value="Myb_dom"/>
</dbReference>
<feature type="compositionally biased region" description="Basic and acidic residues" evidence="4">
    <location>
        <begin position="344"/>
        <end position="358"/>
    </location>
</feature>
<feature type="compositionally biased region" description="Basic residues" evidence="4">
    <location>
        <begin position="390"/>
        <end position="401"/>
    </location>
</feature>
<feature type="compositionally biased region" description="Basic and acidic residues" evidence="4">
    <location>
        <begin position="287"/>
        <end position="296"/>
    </location>
</feature>
<evidence type="ECO:0000256" key="4">
    <source>
        <dbReference type="SAM" id="MobiDB-lite"/>
    </source>
</evidence>
<evidence type="ECO:0000259" key="5">
    <source>
        <dbReference type="PROSITE" id="PS50090"/>
    </source>
</evidence>
<keyword evidence="3" id="KW-0539">Nucleus</keyword>
<feature type="compositionally biased region" description="Low complexity" evidence="4">
    <location>
        <begin position="945"/>
        <end position="968"/>
    </location>
</feature>
<reference evidence="7 8" key="1">
    <citation type="submission" date="2015-09" db="EMBL/GenBank/DDBJ databases">
        <title>Draft genome of a European isolate of the apple canker pathogen Neonectria ditissima.</title>
        <authorList>
            <person name="Gomez-Cortecero A."/>
            <person name="Harrison R.J."/>
            <person name="Armitage A.D."/>
        </authorList>
    </citation>
    <scope>NUCLEOTIDE SEQUENCE [LARGE SCALE GENOMIC DNA]</scope>
    <source>
        <strain evidence="7 8">R09/05</strain>
    </source>
</reference>
<feature type="compositionally biased region" description="Basic residues" evidence="4">
    <location>
        <begin position="429"/>
        <end position="439"/>
    </location>
</feature>
<dbReference type="InterPro" id="IPR051651">
    <property type="entry name" value="DMTF1_DNA-bind_reg"/>
</dbReference>
<gene>
    <name evidence="7" type="ORF">AK830_g8139</name>
</gene>
<dbReference type="Pfam" id="PF00249">
    <property type="entry name" value="Myb_DNA-binding"/>
    <property type="match status" value="1"/>
</dbReference>
<dbReference type="PANTHER" id="PTHR46380:SF2">
    <property type="entry name" value="CYCLIN-D-BINDING MYB-LIKE TRANSCRIPTION FACTOR 1"/>
    <property type="match status" value="1"/>
</dbReference>
<dbReference type="SMART" id="SM00717">
    <property type="entry name" value="SANT"/>
    <property type="match status" value="2"/>
</dbReference>
<accession>A0A0P7AY77</accession>
<evidence type="ECO:0000313" key="7">
    <source>
        <dbReference type="EMBL" id="KPM38442.1"/>
    </source>
</evidence>
<feature type="compositionally biased region" description="Polar residues" evidence="4">
    <location>
        <begin position="980"/>
        <end position="990"/>
    </location>
</feature>
<dbReference type="OrthoDB" id="39591at2759"/>
<dbReference type="InterPro" id="IPR001005">
    <property type="entry name" value="SANT/Myb"/>
</dbReference>
<dbReference type="Gene3D" id="1.10.10.60">
    <property type="entry name" value="Homeodomain-like"/>
    <property type="match status" value="2"/>
</dbReference>
<dbReference type="AlphaFoldDB" id="A0A0P7AY77"/>
<keyword evidence="8" id="KW-1185">Reference proteome</keyword>
<name>A0A0P7AY77_9HYPO</name>
<dbReference type="GO" id="GO:0003700">
    <property type="term" value="F:DNA-binding transcription factor activity"/>
    <property type="evidence" value="ECO:0007669"/>
    <property type="project" value="TreeGrafter"/>
</dbReference>
<feature type="compositionally biased region" description="Polar residues" evidence="4">
    <location>
        <begin position="204"/>
        <end position="214"/>
    </location>
</feature>
<proteinExistence type="predicted"/>